<dbReference type="GeneID" id="93133661"/>
<proteinExistence type="predicted"/>
<dbReference type="OrthoDB" id="128875at2"/>
<keyword evidence="2" id="KW-1185">Reference proteome</keyword>
<evidence type="ECO:0000313" key="2">
    <source>
        <dbReference type="Proteomes" id="UP000595426"/>
    </source>
</evidence>
<name>A0A7T7ZYQ9_9FLAO</name>
<dbReference type="NCBIfam" id="NF033832">
    <property type="entry name" value="sce7726_fam"/>
    <property type="match status" value="1"/>
</dbReference>
<dbReference type="KEGG" id="egm:AYC65_12135"/>
<dbReference type="Proteomes" id="UP000595426">
    <property type="component" value="Chromosome"/>
</dbReference>
<protein>
    <submittedName>
        <fullName evidence="1">Sce7726 family protein</fullName>
    </submittedName>
</protein>
<dbReference type="AlphaFoldDB" id="A0A7T7ZYQ9"/>
<organism evidence="1 2">
    <name type="scientific">Elizabethkingia bruuniana</name>
    <dbReference type="NCBI Taxonomy" id="1756149"/>
    <lineage>
        <taxon>Bacteria</taxon>
        <taxon>Pseudomonadati</taxon>
        <taxon>Bacteroidota</taxon>
        <taxon>Flavobacteriia</taxon>
        <taxon>Flavobacteriales</taxon>
        <taxon>Weeksellaceae</taxon>
        <taxon>Elizabethkingia</taxon>
    </lineage>
</organism>
<dbReference type="InterPro" id="IPR047729">
    <property type="entry name" value="Sce7726-like"/>
</dbReference>
<accession>A0A7T7ZYQ9</accession>
<evidence type="ECO:0000313" key="1">
    <source>
        <dbReference type="EMBL" id="QQN59379.1"/>
    </source>
</evidence>
<dbReference type="EMBL" id="CP067018">
    <property type="protein sequence ID" value="QQN59379.1"/>
    <property type="molecule type" value="Genomic_DNA"/>
</dbReference>
<reference evidence="1 2" key="1">
    <citation type="submission" date="2020-12" db="EMBL/GenBank/DDBJ databases">
        <title>FDA dAtabase for Regulatory Grade micrObial Sequences (FDA-ARGOS): Supporting development and validation of Infectious Disease Dx tests.</title>
        <authorList>
            <person name="Kerrigan L."/>
            <person name="Long C."/>
            <person name="Tallon L."/>
            <person name="Sadzewicz L."/>
            <person name="Zhao X."/>
            <person name="Boylan J."/>
            <person name="Ott S."/>
            <person name="Bowen H."/>
            <person name="Vavikolanu K."/>
            <person name="Mehta A."/>
            <person name="Aluvathingal J."/>
            <person name="Nadendla S."/>
            <person name="Yan Y."/>
            <person name="Sichtig H."/>
        </authorList>
    </citation>
    <scope>NUCLEOTIDE SEQUENCE [LARGE SCALE GENOMIC DNA]</scope>
    <source>
        <strain evidence="1 2">FDAARGOS_1031</strain>
    </source>
</reference>
<dbReference type="RefSeq" id="WP_059333900.1">
    <property type="nucleotide sequence ID" value="NZ_CBCSDR010000001.1"/>
</dbReference>
<gene>
    <name evidence="1" type="ORF">I6H88_01990</name>
</gene>
<sequence length="290" mass="33814">MKIVTKLNNSDYAVIAKLFSPVYFDHLANQNEKEIGFLIDSFKNYCKDVDCFTLRSAYSHFYKLLLKNYKNEYVFKNLIFKDLILKNHNIYDCVSIPEFNVGLSKADLAVFNGTSTVYEIKSDKDSTERLSSQISDYQNFFEYLNVVISEKHLKKVKSIIPQQTGILLISGTGRIDIYREAKSNLDNLTHRTLFNSLRKNEYLSIIKKQYGIALDLPNTKIFTECFNLFTEIDIQEAHFHVVETLKLRTFKKEQVELIKKSPDSLKSISLGKRYNKKNCENILMLLDKIY</sequence>